<reference evidence="1 2" key="1">
    <citation type="journal article" date="2022" name="Hortic Res">
        <title>A haplotype resolved chromosomal level avocado genome allows analysis of novel avocado genes.</title>
        <authorList>
            <person name="Nath O."/>
            <person name="Fletcher S.J."/>
            <person name="Hayward A."/>
            <person name="Shaw L.M."/>
            <person name="Masouleh A.K."/>
            <person name="Furtado A."/>
            <person name="Henry R.J."/>
            <person name="Mitter N."/>
        </authorList>
    </citation>
    <scope>NUCLEOTIDE SEQUENCE [LARGE SCALE GENOMIC DNA]</scope>
    <source>
        <strain evidence="2">cv. Hass</strain>
    </source>
</reference>
<protein>
    <submittedName>
        <fullName evidence="1">Uncharacterized protein</fullName>
    </submittedName>
</protein>
<dbReference type="Proteomes" id="UP001234297">
    <property type="component" value="Chromosome 8"/>
</dbReference>
<proteinExistence type="predicted"/>
<evidence type="ECO:0000313" key="1">
    <source>
        <dbReference type="EMBL" id="KAJ8633260.1"/>
    </source>
</evidence>
<comment type="caution">
    <text evidence="1">The sequence shown here is derived from an EMBL/GenBank/DDBJ whole genome shotgun (WGS) entry which is preliminary data.</text>
</comment>
<name>A0ACC2LJ23_PERAE</name>
<evidence type="ECO:0000313" key="2">
    <source>
        <dbReference type="Proteomes" id="UP001234297"/>
    </source>
</evidence>
<sequence>MSGGSSSYLNFVFYAENYHPIQAGSIDGTDIIPHDNAIYIALLCSFIGLCYEYIWEGEKLATGEGDW</sequence>
<keyword evidence="2" id="KW-1185">Reference proteome</keyword>
<accession>A0ACC2LJ23</accession>
<dbReference type="EMBL" id="CM056816">
    <property type="protein sequence ID" value="KAJ8633260.1"/>
    <property type="molecule type" value="Genomic_DNA"/>
</dbReference>
<gene>
    <name evidence="1" type="ORF">MRB53_026596</name>
</gene>
<organism evidence="1 2">
    <name type="scientific">Persea americana</name>
    <name type="common">Avocado</name>
    <dbReference type="NCBI Taxonomy" id="3435"/>
    <lineage>
        <taxon>Eukaryota</taxon>
        <taxon>Viridiplantae</taxon>
        <taxon>Streptophyta</taxon>
        <taxon>Embryophyta</taxon>
        <taxon>Tracheophyta</taxon>
        <taxon>Spermatophyta</taxon>
        <taxon>Magnoliopsida</taxon>
        <taxon>Magnoliidae</taxon>
        <taxon>Laurales</taxon>
        <taxon>Lauraceae</taxon>
        <taxon>Persea</taxon>
    </lineage>
</organism>